<organism evidence="2">
    <name type="scientific">viral metagenome</name>
    <dbReference type="NCBI Taxonomy" id="1070528"/>
    <lineage>
        <taxon>unclassified sequences</taxon>
        <taxon>metagenomes</taxon>
        <taxon>organismal metagenomes</taxon>
    </lineage>
</organism>
<feature type="region of interest" description="Disordered" evidence="1">
    <location>
        <begin position="1"/>
        <end position="114"/>
    </location>
</feature>
<feature type="compositionally biased region" description="Basic and acidic residues" evidence="1">
    <location>
        <begin position="62"/>
        <end position="91"/>
    </location>
</feature>
<name>A0A6C0LUV6_9ZZZZ</name>
<protein>
    <submittedName>
        <fullName evidence="2">Uncharacterized protein</fullName>
    </submittedName>
</protein>
<feature type="compositionally biased region" description="Basic and acidic residues" evidence="1">
    <location>
        <begin position="306"/>
        <end position="316"/>
    </location>
</feature>
<dbReference type="EMBL" id="MN740556">
    <property type="protein sequence ID" value="QHU33022.1"/>
    <property type="molecule type" value="Genomic_DNA"/>
</dbReference>
<feature type="compositionally biased region" description="Basic residues" evidence="1">
    <location>
        <begin position="92"/>
        <end position="104"/>
    </location>
</feature>
<sequence>MMKGKKNQEFKPEPVDSDEEIIIEETKKKGKKNLEQSKKSEKSDDSDEENTIKEAKKKGKKNREQSKDLDNSDVSDKENIKDKESIKEMKKETKKKGKKNRKQSKNSDEEDIIEEMKKNEEDIIEEVNKKEKKNKDDFNASDEKLINSNKSKQIDNTQQNKLLEMNMNKVYKVSDVDFINVEVTNMKKTEMQLISYIEYLDPDTNTKNKLIVQTPMMKLTRGGGIPKINPKFKINDDKDREFINVPLDENQPNALRFKEHLEKADEFFGSDKIKKKLFKEKAKEYMYQPIVRKPNIKEEDDDDSDNDNKKFTKKKKEDVEAYPDKCKLKFNIRYGDNDEHFNVTTIILTEKTTDGKKIEETKKTEMKPTTITEISELIKYRSDVRYMIYYYKLWAAKSKLQGATYKMYGVGLKIIALEYTPPSGSTVNSNSVAFISSDEEDDEVNKKMSSKTKKLENDLSSKDKKKSEISDDSSEEEEIKPKKKNSKK</sequence>
<dbReference type="AlphaFoldDB" id="A0A6C0LUV6"/>
<feature type="compositionally biased region" description="Basic and acidic residues" evidence="1">
    <location>
        <begin position="24"/>
        <end position="43"/>
    </location>
</feature>
<proteinExistence type="predicted"/>
<evidence type="ECO:0000256" key="1">
    <source>
        <dbReference type="SAM" id="MobiDB-lite"/>
    </source>
</evidence>
<feature type="region of interest" description="Disordered" evidence="1">
    <location>
        <begin position="289"/>
        <end position="316"/>
    </location>
</feature>
<reference evidence="2" key="1">
    <citation type="journal article" date="2020" name="Nature">
        <title>Giant virus diversity and host interactions through global metagenomics.</title>
        <authorList>
            <person name="Schulz F."/>
            <person name="Roux S."/>
            <person name="Paez-Espino D."/>
            <person name="Jungbluth S."/>
            <person name="Walsh D.A."/>
            <person name="Denef V.J."/>
            <person name="McMahon K.D."/>
            <person name="Konstantinidis K.T."/>
            <person name="Eloe-Fadrosh E.A."/>
            <person name="Kyrpides N.C."/>
            <person name="Woyke T."/>
        </authorList>
    </citation>
    <scope>NUCLEOTIDE SEQUENCE</scope>
    <source>
        <strain evidence="2">GVMAG-S-1014582-52</strain>
    </source>
</reference>
<feature type="compositionally biased region" description="Basic and acidic residues" evidence="1">
    <location>
        <begin position="453"/>
        <end position="469"/>
    </location>
</feature>
<feature type="region of interest" description="Disordered" evidence="1">
    <location>
        <begin position="437"/>
        <end position="488"/>
    </location>
</feature>
<feature type="compositionally biased region" description="Basic and acidic residues" evidence="1">
    <location>
        <begin position="1"/>
        <end position="14"/>
    </location>
</feature>
<evidence type="ECO:0000313" key="2">
    <source>
        <dbReference type="EMBL" id="QHU33022.1"/>
    </source>
</evidence>
<accession>A0A6C0LUV6</accession>